<reference evidence="1" key="1">
    <citation type="submission" date="2020-06" db="EMBL/GenBank/DDBJ databases">
        <authorList>
            <person name="Li T."/>
            <person name="Hu X."/>
            <person name="Zhang T."/>
            <person name="Song X."/>
            <person name="Zhang H."/>
            <person name="Dai N."/>
            <person name="Sheng W."/>
            <person name="Hou X."/>
            <person name="Wei L."/>
        </authorList>
    </citation>
    <scope>NUCLEOTIDE SEQUENCE</scope>
    <source>
        <strain evidence="1">K16</strain>
        <tissue evidence="1">Leaf</tissue>
    </source>
</reference>
<protein>
    <submittedName>
        <fullName evidence="1">Uncharacterized protein</fullName>
    </submittedName>
</protein>
<evidence type="ECO:0000313" key="2">
    <source>
        <dbReference type="Proteomes" id="UP001289374"/>
    </source>
</evidence>
<evidence type="ECO:0000313" key="1">
    <source>
        <dbReference type="EMBL" id="KAK4407968.1"/>
    </source>
</evidence>
<reference evidence="1" key="2">
    <citation type="journal article" date="2024" name="Plant">
        <title>Genomic evolution and insights into agronomic trait innovations of Sesamum species.</title>
        <authorList>
            <person name="Miao H."/>
            <person name="Wang L."/>
            <person name="Qu L."/>
            <person name="Liu H."/>
            <person name="Sun Y."/>
            <person name="Le M."/>
            <person name="Wang Q."/>
            <person name="Wei S."/>
            <person name="Zheng Y."/>
            <person name="Lin W."/>
            <person name="Duan Y."/>
            <person name="Cao H."/>
            <person name="Xiong S."/>
            <person name="Wang X."/>
            <person name="Wei L."/>
            <person name="Li C."/>
            <person name="Ma Q."/>
            <person name="Ju M."/>
            <person name="Zhao R."/>
            <person name="Li G."/>
            <person name="Mu C."/>
            <person name="Tian Q."/>
            <person name="Mei H."/>
            <person name="Zhang T."/>
            <person name="Gao T."/>
            <person name="Zhang H."/>
        </authorList>
    </citation>
    <scope>NUCLEOTIDE SEQUENCE</scope>
    <source>
        <strain evidence="1">K16</strain>
    </source>
</reference>
<organism evidence="1 2">
    <name type="scientific">Sesamum angolense</name>
    <dbReference type="NCBI Taxonomy" id="2727404"/>
    <lineage>
        <taxon>Eukaryota</taxon>
        <taxon>Viridiplantae</taxon>
        <taxon>Streptophyta</taxon>
        <taxon>Embryophyta</taxon>
        <taxon>Tracheophyta</taxon>
        <taxon>Spermatophyta</taxon>
        <taxon>Magnoliopsida</taxon>
        <taxon>eudicotyledons</taxon>
        <taxon>Gunneridae</taxon>
        <taxon>Pentapetalae</taxon>
        <taxon>asterids</taxon>
        <taxon>lamiids</taxon>
        <taxon>Lamiales</taxon>
        <taxon>Pedaliaceae</taxon>
        <taxon>Sesamum</taxon>
    </lineage>
</organism>
<dbReference type="AlphaFoldDB" id="A0AAE1XAQ6"/>
<accession>A0AAE1XAQ6</accession>
<name>A0AAE1XAQ6_9LAMI</name>
<dbReference type="Proteomes" id="UP001289374">
    <property type="component" value="Unassembled WGS sequence"/>
</dbReference>
<comment type="caution">
    <text evidence="1">The sequence shown here is derived from an EMBL/GenBank/DDBJ whole genome shotgun (WGS) entry which is preliminary data.</text>
</comment>
<sequence>MWNTTRRYYHQYRDFEPCGRHNSLAGCITIVIDDGTHNSLHELVKKLMLISGADNLGSFDLPRHSSAPYELGGIFPVIKPQDAAVRALVHMLKTTSPLRQDIYVTTQLMQGSKLQTLRSCTPDTNETSEEPTLNLASSGLQLMHWRSADRNERLAAYAQ</sequence>
<keyword evidence="2" id="KW-1185">Reference proteome</keyword>
<gene>
    <name evidence="1" type="ORF">Sango_0377800</name>
</gene>
<dbReference type="EMBL" id="JACGWL010000002">
    <property type="protein sequence ID" value="KAK4407968.1"/>
    <property type="molecule type" value="Genomic_DNA"/>
</dbReference>
<proteinExistence type="predicted"/>